<comment type="caution">
    <text evidence="2">The sequence shown here is derived from an EMBL/GenBank/DDBJ whole genome shotgun (WGS) entry which is preliminary data.</text>
</comment>
<keyword evidence="1" id="KW-0472">Membrane</keyword>
<protein>
    <recommendedName>
        <fullName evidence="4">Transmembrane protein</fullName>
    </recommendedName>
</protein>
<accession>A0ABQ9AIZ3</accession>
<keyword evidence="1" id="KW-1133">Transmembrane helix</keyword>
<name>A0ABQ9AIZ3_9ROSI</name>
<evidence type="ECO:0000313" key="2">
    <source>
        <dbReference type="EMBL" id="KAJ6340132.1"/>
    </source>
</evidence>
<proteinExistence type="predicted"/>
<keyword evidence="3" id="KW-1185">Reference proteome</keyword>
<sequence>MAMPAKLRALHGLLNSKKLAAMAVRLLLALMVFVFCSAEVSSDLKIDTGALHGGQARHDQTLLHISTFIFNMSSRSFLTKAVANALFLLLWVFSQLVVRAGHR</sequence>
<gene>
    <name evidence="2" type="ORF">OIU77_007976</name>
</gene>
<evidence type="ECO:0000313" key="3">
    <source>
        <dbReference type="Proteomes" id="UP001141253"/>
    </source>
</evidence>
<feature type="transmembrane region" description="Helical" evidence="1">
    <location>
        <begin position="77"/>
        <end position="98"/>
    </location>
</feature>
<evidence type="ECO:0008006" key="4">
    <source>
        <dbReference type="Google" id="ProtNLM"/>
    </source>
</evidence>
<organism evidence="2 3">
    <name type="scientific">Salix suchowensis</name>
    <dbReference type="NCBI Taxonomy" id="1278906"/>
    <lineage>
        <taxon>Eukaryota</taxon>
        <taxon>Viridiplantae</taxon>
        <taxon>Streptophyta</taxon>
        <taxon>Embryophyta</taxon>
        <taxon>Tracheophyta</taxon>
        <taxon>Spermatophyta</taxon>
        <taxon>Magnoliopsida</taxon>
        <taxon>eudicotyledons</taxon>
        <taxon>Gunneridae</taxon>
        <taxon>Pentapetalae</taxon>
        <taxon>rosids</taxon>
        <taxon>fabids</taxon>
        <taxon>Malpighiales</taxon>
        <taxon>Salicaceae</taxon>
        <taxon>Saliceae</taxon>
        <taxon>Salix</taxon>
    </lineage>
</organism>
<dbReference type="Proteomes" id="UP001141253">
    <property type="component" value="Chromosome 15W"/>
</dbReference>
<evidence type="ECO:0000256" key="1">
    <source>
        <dbReference type="SAM" id="Phobius"/>
    </source>
</evidence>
<reference evidence="2" key="1">
    <citation type="submission" date="2022-10" db="EMBL/GenBank/DDBJ databases">
        <authorList>
            <person name="Hyden B.L."/>
            <person name="Feng K."/>
            <person name="Yates T."/>
            <person name="Jawdy S."/>
            <person name="Smart L.B."/>
            <person name="Muchero W."/>
        </authorList>
    </citation>
    <scope>NUCLEOTIDE SEQUENCE</scope>
    <source>
        <tissue evidence="2">Shoot tip</tissue>
    </source>
</reference>
<dbReference type="EMBL" id="JAPFFI010000020">
    <property type="protein sequence ID" value="KAJ6340132.1"/>
    <property type="molecule type" value="Genomic_DNA"/>
</dbReference>
<reference evidence="2" key="2">
    <citation type="journal article" date="2023" name="Int. J. Mol. Sci.">
        <title>De Novo Assembly and Annotation of 11 Diverse Shrub Willow (Salix) Genomes Reveals Novel Gene Organization in Sex-Linked Regions.</title>
        <authorList>
            <person name="Hyden B."/>
            <person name="Feng K."/>
            <person name="Yates T.B."/>
            <person name="Jawdy S."/>
            <person name="Cereghino C."/>
            <person name="Smart L.B."/>
            <person name="Muchero W."/>
        </authorList>
    </citation>
    <scope>NUCLEOTIDE SEQUENCE</scope>
    <source>
        <tissue evidence="2">Shoot tip</tissue>
    </source>
</reference>
<keyword evidence="1" id="KW-0812">Transmembrane</keyword>